<keyword evidence="9" id="KW-0325">Glycoprotein</keyword>
<feature type="domain" description="Ig-like" evidence="13">
    <location>
        <begin position="351"/>
        <end position="515"/>
    </location>
</feature>
<organism evidence="14 15">
    <name type="scientific">Lates calcarifer</name>
    <name type="common">Barramundi</name>
    <name type="synonym">Holocentrus calcarifer</name>
    <dbReference type="NCBI Taxonomy" id="8187"/>
    <lineage>
        <taxon>Eukaryota</taxon>
        <taxon>Metazoa</taxon>
        <taxon>Chordata</taxon>
        <taxon>Craniata</taxon>
        <taxon>Vertebrata</taxon>
        <taxon>Euteleostomi</taxon>
        <taxon>Actinopterygii</taxon>
        <taxon>Neopterygii</taxon>
        <taxon>Teleostei</taxon>
        <taxon>Neoteleostei</taxon>
        <taxon>Acanthomorphata</taxon>
        <taxon>Carangaria</taxon>
        <taxon>Carangaria incertae sedis</taxon>
        <taxon>Centropomidae</taxon>
        <taxon>Lates</taxon>
    </lineage>
</organism>
<dbReference type="GO" id="GO:0042102">
    <property type="term" value="P:positive regulation of T cell proliferation"/>
    <property type="evidence" value="ECO:0007669"/>
    <property type="project" value="TreeGrafter"/>
</dbReference>
<dbReference type="AlphaFoldDB" id="A0AAJ8B1M7"/>
<evidence type="ECO:0000256" key="7">
    <source>
        <dbReference type="ARBA" id="ARBA00023157"/>
    </source>
</evidence>
<proteinExistence type="predicted"/>
<evidence type="ECO:0000256" key="6">
    <source>
        <dbReference type="ARBA" id="ARBA00023136"/>
    </source>
</evidence>
<name>A0AAJ8B1M7_LATCA</name>
<dbReference type="SUPFAM" id="SSF48726">
    <property type="entry name" value="Immunoglobulin"/>
    <property type="match status" value="3"/>
</dbReference>
<dbReference type="PANTHER" id="PTHR25466:SF14">
    <property type="entry name" value="BUTYROPHILIN SUBFAMILY 2 MEMBER A2-LIKE-RELATED"/>
    <property type="match status" value="1"/>
</dbReference>
<dbReference type="GO" id="GO:0071222">
    <property type="term" value="P:cellular response to lipopolysaccharide"/>
    <property type="evidence" value="ECO:0007669"/>
    <property type="project" value="TreeGrafter"/>
</dbReference>
<dbReference type="Gene3D" id="2.60.40.10">
    <property type="entry name" value="Immunoglobulins"/>
    <property type="match status" value="5"/>
</dbReference>
<gene>
    <name evidence="15" type="primary">LOC108874237</name>
</gene>
<keyword evidence="6 12" id="KW-0472">Membrane</keyword>
<dbReference type="GO" id="GO:0006955">
    <property type="term" value="P:immune response"/>
    <property type="evidence" value="ECO:0007669"/>
    <property type="project" value="TreeGrafter"/>
</dbReference>
<comment type="subcellular location">
    <subcellularLocation>
        <location evidence="1">Cell membrane</location>
        <topology evidence="1">Single-pass type I membrane protein</topology>
    </subcellularLocation>
</comment>
<dbReference type="InterPro" id="IPR003599">
    <property type="entry name" value="Ig_sub"/>
</dbReference>
<keyword evidence="3 12" id="KW-0812">Transmembrane</keyword>
<dbReference type="GeneID" id="108874237"/>
<evidence type="ECO:0000313" key="15">
    <source>
        <dbReference type="RefSeq" id="XP_050924739.1"/>
    </source>
</evidence>
<evidence type="ECO:0000256" key="4">
    <source>
        <dbReference type="ARBA" id="ARBA00022729"/>
    </source>
</evidence>
<evidence type="ECO:0000256" key="10">
    <source>
        <dbReference type="ARBA" id="ARBA00023319"/>
    </source>
</evidence>
<dbReference type="GO" id="GO:0042130">
    <property type="term" value="P:negative regulation of T cell proliferation"/>
    <property type="evidence" value="ECO:0007669"/>
    <property type="project" value="TreeGrafter"/>
</dbReference>
<feature type="region of interest" description="Disordered" evidence="11">
    <location>
        <begin position="522"/>
        <end position="544"/>
    </location>
</feature>
<dbReference type="InterPro" id="IPR051713">
    <property type="entry name" value="T-cell_Activation_Regulation"/>
</dbReference>
<feature type="domain" description="Ig-like" evidence="13">
    <location>
        <begin position="1"/>
        <end position="45"/>
    </location>
</feature>
<protein>
    <submittedName>
        <fullName evidence="15">Uncharacterized protein LOC108874237 isoform X2</fullName>
    </submittedName>
</protein>
<keyword evidence="8" id="KW-0675">Receptor</keyword>
<accession>A0AAJ8B1M7</accession>
<dbReference type="InterPro" id="IPR036179">
    <property type="entry name" value="Ig-like_dom_sf"/>
</dbReference>
<keyword evidence="4" id="KW-0732">Signal</keyword>
<keyword evidence="2" id="KW-1003">Cell membrane</keyword>
<evidence type="ECO:0000256" key="3">
    <source>
        <dbReference type="ARBA" id="ARBA00022692"/>
    </source>
</evidence>
<dbReference type="GO" id="GO:0009897">
    <property type="term" value="C:external side of plasma membrane"/>
    <property type="evidence" value="ECO:0007669"/>
    <property type="project" value="TreeGrafter"/>
</dbReference>
<dbReference type="RefSeq" id="XP_050924739.1">
    <property type="nucleotide sequence ID" value="XM_051068782.1"/>
</dbReference>
<dbReference type="Proteomes" id="UP000694890">
    <property type="component" value="Unplaced"/>
</dbReference>
<feature type="domain" description="Ig-like" evidence="13">
    <location>
        <begin position="186"/>
        <end position="298"/>
    </location>
</feature>
<dbReference type="GO" id="GO:0007166">
    <property type="term" value="P:cell surface receptor signaling pathway"/>
    <property type="evidence" value="ECO:0007669"/>
    <property type="project" value="TreeGrafter"/>
</dbReference>
<evidence type="ECO:0000256" key="1">
    <source>
        <dbReference type="ARBA" id="ARBA00004251"/>
    </source>
</evidence>
<sequence>MRTDALQTGDLSLTLRKPSITDSGSYTCTVREFGLELSQSEVQLTVREPPLTWPWIVAGVLVSLVVLAAVIGVIVNKKIKEEVQQVEVDSGVESVHLPIKTTVHLDENVRVEWTDSSIYNRKVHVYQNGSDQPEEQDQLYRDRTEMKRNLLRPGDLSLTLKYPTDKDRDTYTCTVYSRDGNILMKKQVKLRVEVPEVEVDSGVKSVQLPCKTKGNLPEDIRVEWTNRDNDTVHMYQNGSDQPDEQDWFYKGRTEMKKDLLRTGDLSLILKYPTDRDRRKYTCTVYTKDKKILMKRQVELWVKVRKVEVDSGVESVQLPFITTVHLDGNIRVEWMDRDNRKVHVYENGSDRPQEQDQVYRDRTEMKKDLLKTGDLGLTLKYLTERNTYTCTVYTKEGNILMKKQVKLRVRVPKVEVDSGVESVQLPFITTVHLDGNIRVEWMDRNNRRVHVYENGSDRPEEQNQVYRDRTEMKKDLLKTGDLSLTLKYPTDRENNIYTCTVSRDRNILMKKQVKLQVKVPKVEGGSGSVQDPLLATDHLTGETGV</sequence>
<evidence type="ECO:0000256" key="9">
    <source>
        <dbReference type="ARBA" id="ARBA00023180"/>
    </source>
</evidence>
<feature type="transmembrane region" description="Helical" evidence="12">
    <location>
        <begin position="53"/>
        <end position="75"/>
    </location>
</feature>
<evidence type="ECO:0000256" key="8">
    <source>
        <dbReference type="ARBA" id="ARBA00023170"/>
    </source>
</evidence>
<dbReference type="PANTHER" id="PTHR25466">
    <property type="entry name" value="T-LYMPHOCYTE ACTIVATION ANTIGEN"/>
    <property type="match status" value="1"/>
</dbReference>
<evidence type="ECO:0000256" key="2">
    <source>
        <dbReference type="ARBA" id="ARBA00022475"/>
    </source>
</evidence>
<evidence type="ECO:0000256" key="12">
    <source>
        <dbReference type="SAM" id="Phobius"/>
    </source>
</evidence>
<reference evidence="15" key="1">
    <citation type="submission" date="2025-08" db="UniProtKB">
        <authorList>
            <consortium name="RefSeq"/>
        </authorList>
    </citation>
    <scope>IDENTIFICATION</scope>
    <source>
        <tissue evidence="15">Brain</tissue>
    </source>
</reference>
<keyword evidence="7" id="KW-1015">Disulfide bond</keyword>
<evidence type="ECO:0000256" key="5">
    <source>
        <dbReference type="ARBA" id="ARBA00022989"/>
    </source>
</evidence>
<dbReference type="GO" id="GO:0031295">
    <property type="term" value="P:T cell costimulation"/>
    <property type="evidence" value="ECO:0007669"/>
    <property type="project" value="TreeGrafter"/>
</dbReference>
<dbReference type="PROSITE" id="PS50835">
    <property type="entry name" value="IG_LIKE"/>
    <property type="match status" value="3"/>
</dbReference>
<dbReference type="SMART" id="SM00409">
    <property type="entry name" value="IG"/>
    <property type="match status" value="4"/>
</dbReference>
<keyword evidence="10" id="KW-0393">Immunoglobulin domain</keyword>
<evidence type="ECO:0000313" key="14">
    <source>
        <dbReference type="Proteomes" id="UP000694890"/>
    </source>
</evidence>
<evidence type="ECO:0000259" key="13">
    <source>
        <dbReference type="PROSITE" id="PS50835"/>
    </source>
</evidence>
<keyword evidence="5 12" id="KW-1133">Transmembrane helix</keyword>
<evidence type="ECO:0000256" key="11">
    <source>
        <dbReference type="SAM" id="MobiDB-lite"/>
    </source>
</evidence>
<dbReference type="InterPro" id="IPR013783">
    <property type="entry name" value="Ig-like_fold"/>
</dbReference>
<dbReference type="InterPro" id="IPR007110">
    <property type="entry name" value="Ig-like_dom"/>
</dbReference>